<accession>A0A117UU46</accession>
<gene>
    <name evidence="2" type="ORF">AQZ52_13710</name>
</gene>
<evidence type="ECO:0000313" key="3">
    <source>
        <dbReference type="Proteomes" id="UP000058012"/>
    </source>
</evidence>
<dbReference type="InterPro" id="IPR013096">
    <property type="entry name" value="Cupin_2"/>
</dbReference>
<reference evidence="2 3" key="1">
    <citation type="submission" date="2015-10" db="EMBL/GenBank/DDBJ databases">
        <title>Draft genome sequence of Novosphingobium fuchskuhlense DSM 25065 isolated from a surface water sample of the southwest basin of Lake Grosse Fuchskuhle.</title>
        <authorList>
            <person name="Ruckert C."/>
            <person name="Winkler A."/>
            <person name="Glaeser J."/>
            <person name="Grossart H.-P."/>
            <person name="Kalinowski J."/>
            <person name="Glaeser S."/>
        </authorList>
    </citation>
    <scope>NUCLEOTIDE SEQUENCE [LARGE SCALE GENOMIC DNA]</scope>
    <source>
        <strain evidence="2 3">FNE08-7</strain>
    </source>
</reference>
<organism evidence="2 3">
    <name type="scientific">Novosphingobium fuchskuhlense</name>
    <dbReference type="NCBI Taxonomy" id="1117702"/>
    <lineage>
        <taxon>Bacteria</taxon>
        <taxon>Pseudomonadati</taxon>
        <taxon>Pseudomonadota</taxon>
        <taxon>Alphaproteobacteria</taxon>
        <taxon>Sphingomonadales</taxon>
        <taxon>Sphingomonadaceae</taxon>
        <taxon>Novosphingobium</taxon>
    </lineage>
</organism>
<proteinExistence type="predicted"/>
<dbReference type="Gene3D" id="2.60.120.10">
    <property type="entry name" value="Jelly Rolls"/>
    <property type="match status" value="1"/>
</dbReference>
<feature type="domain" description="Cupin type-2" evidence="1">
    <location>
        <begin position="45"/>
        <end position="118"/>
    </location>
</feature>
<dbReference type="InterPro" id="IPR011051">
    <property type="entry name" value="RmlC_Cupin_sf"/>
</dbReference>
<dbReference type="RefSeq" id="WP_067911802.1">
    <property type="nucleotide sequence ID" value="NZ_KQ954245.1"/>
</dbReference>
<dbReference type="Pfam" id="PF07883">
    <property type="entry name" value="Cupin_2"/>
    <property type="match status" value="1"/>
</dbReference>
<keyword evidence="3" id="KW-1185">Reference proteome</keyword>
<dbReference type="STRING" id="1117702.AQZ52_13710"/>
<dbReference type="OrthoDB" id="9798709at2"/>
<name>A0A117UU46_9SPHN</name>
<dbReference type="SUPFAM" id="SSF51182">
    <property type="entry name" value="RmlC-like cupins"/>
    <property type="match status" value="1"/>
</dbReference>
<dbReference type="AlphaFoldDB" id="A0A117UU46"/>
<evidence type="ECO:0000259" key="1">
    <source>
        <dbReference type="Pfam" id="PF07883"/>
    </source>
</evidence>
<comment type="caution">
    <text evidence="2">The sequence shown here is derived from an EMBL/GenBank/DDBJ whole genome shotgun (WGS) entry which is preliminary data.</text>
</comment>
<evidence type="ECO:0000313" key="2">
    <source>
        <dbReference type="EMBL" id="KUR70873.1"/>
    </source>
</evidence>
<sequence length="128" mass="14032">MKSSPIENEREDREMIEAMRGGPGRVTVRHFRFDGNGAPARFLILEIPPGAAEGSHVHFTDDRNGTGAYEEFYYIISGRGIATLGHESHAVGTGDYWHAPLDVARGLANVDPVEPLKVHLTVVLRDPA</sequence>
<dbReference type="InterPro" id="IPR014710">
    <property type="entry name" value="RmlC-like_jellyroll"/>
</dbReference>
<protein>
    <recommendedName>
        <fullName evidence="1">Cupin type-2 domain-containing protein</fullName>
    </recommendedName>
</protein>
<dbReference type="EMBL" id="LLZS01000008">
    <property type="protein sequence ID" value="KUR70873.1"/>
    <property type="molecule type" value="Genomic_DNA"/>
</dbReference>
<dbReference type="Proteomes" id="UP000058012">
    <property type="component" value="Unassembled WGS sequence"/>
</dbReference>